<dbReference type="InterPro" id="IPR029061">
    <property type="entry name" value="THDP-binding"/>
</dbReference>
<dbReference type="EMBL" id="CP123384">
    <property type="protein sequence ID" value="XCC92886.1"/>
    <property type="molecule type" value="Genomic_DNA"/>
</dbReference>
<dbReference type="PANTHER" id="PTHR18968:SF167">
    <property type="entry name" value="ACETOLACTATE SYNTHASE LARGE SUBUNIT ILVB2-RELATED"/>
    <property type="match status" value="1"/>
</dbReference>
<dbReference type="InterPro" id="IPR012001">
    <property type="entry name" value="Thiamin_PyroP_enz_TPP-bd_dom"/>
</dbReference>
<dbReference type="GO" id="GO:0000287">
    <property type="term" value="F:magnesium ion binding"/>
    <property type="evidence" value="ECO:0007669"/>
    <property type="project" value="InterPro"/>
</dbReference>
<dbReference type="InterPro" id="IPR011766">
    <property type="entry name" value="TPP_enzyme_TPP-bd"/>
</dbReference>
<organism evidence="7">
    <name type="scientific">Alloyangia sp. H15</name>
    <dbReference type="NCBI Taxonomy" id="3029062"/>
    <lineage>
        <taxon>Bacteria</taxon>
        <taxon>Pseudomonadati</taxon>
        <taxon>Pseudomonadota</taxon>
        <taxon>Alphaproteobacteria</taxon>
        <taxon>Rhodobacterales</taxon>
        <taxon>Roseobacteraceae</taxon>
        <taxon>Alloyangia</taxon>
    </lineage>
</organism>
<evidence type="ECO:0000259" key="4">
    <source>
        <dbReference type="Pfam" id="PF00205"/>
    </source>
</evidence>
<dbReference type="GO" id="GO:0050660">
    <property type="term" value="F:flavin adenine dinucleotide binding"/>
    <property type="evidence" value="ECO:0007669"/>
    <property type="project" value="TreeGrafter"/>
</dbReference>
<reference evidence="7" key="1">
    <citation type="submission" date="2023-02" db="EMBL/GenBank/DDBJ databases">
        <title>Description and genomic characterization of Salipiger bruguierae sp. nov., isolated from the sediment of mangrove plant Bruguiera sexangula.</title>
        <authorList>
            <person name="Long M."/>
        </authorList>
    </citation>
    <scope>NUCLEOTIDE SEQUENCE</scope>
    <source>
        <strain evidence="7">H15</strain>
    </source>
</reference>
<evidence type="ECO:0000259" key="5">
    <source>
        <dbReference type="Pfam" id="PF02775"/>
    </source>
</evidence>
<dbReference type="InterPro" id="IPR012000">
    <property type="entry name" value="Thiamin_PyroP_enz_cen_dom"/>
</dbReference>
<keyword evidence="2 3" id="KW-0786">Thiamine pyrophosphate</keyword>
<evidence type="ECO:0000259" key="6">
    <source>
        <dbReference type="Pfam" id="PF02776"/>
    </source>
</evidence>
<dbReference type="CDD" id="cd07035">
    <property type="entry name" value="TPP_PYR_POX_like"/>
    <property type="match status" value="1"/>
</dbReference>
<dbReference type="SUPFAM" id="SSF52467">
    <property type="entry name" value="DHS-like NAD/FAD-binding domain"/>
    <property type="match status" value="1"/>
</dbReference>
<name>A0AAU8ADI7_9RHOB</name>
<feature type="domain" description="Thiamine pyrophosphate enzyme TPP-binding" evidence="5">
    <location>
        <begin position="399"/>
        <end position="544"/>
    </location>
</feature>
<dbReference type="InterPro" id="IPR029035">
    <property type="entry name" value="DHS-like_NAD/FAD-binding_dom"/>
</dbReference>
<dbReference type="SUPFAM" id="SSF52518">
    <property type="entry name" value="Thiamin diphosphate-binding fold (THDP-binding)"/>
    <property type="match status" value="2"/>
</dbReference>
<evidence type="ECO:0000313" key="7">
    <source>
        <dbReference type="EMBL" id="XCC92886.1"/>
    </source>
</evidence>
<comment type="similarity">
    <text evidence="1 3">Belongs to the TPP enzyme family.</text>
</comment>
<gene>
    <name evidence="7" type="ORF">PVT71_10400</name>
</gene>
<dbReference type="GO" id="GO:0005948">
    <property type="term" value="C:acetolactate synthase complex"/>
    <property type="evidence" value="ECO:0007669"/>
    <property type="project" value="TreeGrafter"/>
</dbReference>
<dbReference type="Gene3D" id="3.40.50.970">
    <property type="match status" value="2"/>
</dbReference>
<dbReference type="GO" id="GO:0003984">
    <property type="term" value="F:acetolactate synthase activity"/>
    <property type="evidence" value="ECO:0007669"/>
    <property type="project" value="TreeGrafter"/>
</dbReference>
<accession>A0AAU8ADI7</accession>
<dbReference type="GO" id="GO:0009097">
    <property type="term" value="P:isoleucine biosynthetic process"/>
    <property type="evidence" value="ECO:0007669"/>
    <property type="project" value="TreeGrafter"/>
</dbReference>
<dbReference type="AlphaFoldDB" id="A0AAU8ADI7"/>
<protein>
    <submittedName>
        <fullName evidence="7">Thiamine pyrophosphate-binding protein</fullName>
    </submittedName>
</protein>
<dbReference type="Gene3D" id="3.40.50.1220">
    <property type="entry name" value="TPP-binding domain"/>
    <property type="match status" value="1"/>
</dbReference>
<dbReference type="GO" id="GO:0030976">
    <property type="term" value="F:thiamine pyrophosphate binding"/>
    <property type="evidence" value="ECO:0007669"/>
    <property type="project" value="InterPro"/>
</dbReference>
<dbReference type="Pfam" id="PF02776">
    <property type="entry name" value="TPP_enzyme_N"/>
    <property type="match status" value="1"/>
</dbReference>
<evidence type="ECO:0000256" key="2">
    <source>
        <dbReference type="ARBA" id="ARBA00023052"/>
    </source>
</evidence>
<dbReference type="InterPro" id="IPR045229">
    <property type="entry name" value="TPP_enz"/>
</dbReference>
<dbReference type="Pfam" id="PF00205">
    <property type="entry name" value="TPP_enzyme_M"/>
    <property type="match status" value="1"/>
</dbReference>
<feature type="domain" description="Thiamine pyrophosphate enzyme central" evidence="4">
    <location>
        <begin position="213"/>
        <end position="344"/>
    </location>
</feature>
<dbReference type="Pfam" id="PF02775">
    <property type="entry name" value="TPP_enzyme_C"/>
    <property type="match status" value="1"/>
</dbReference>
<feature type="domain" description="Thiamine pyrophosphate enzyme N-terminal TPP-binding" evidence="6">
    <location>
        <begin position="1"/>
        <end position="111"/>
    </location>
</feature>
<dbReference type="GO" id="GO:0009099">
    <property type="term" value="P:L-valine biosynthetic process"/>
    <property type="evidence" value="ECO:0007669"/>
    <property type="project" value="TreeGrafter"/>
</dbReference>
<dbReference type="PANTHER" id="PTHR18968">
    <property type="entry name" value="THIAMINE PYROPHOSPHATE ENZYMES"/>
    <property type="match status" value="1"/>
</dbReference>
<sequence length="576" mass="62227">MRVHEAIVEALGDIGVDAAFGGAGENAAGLMLALDASKRIRPIIAKNEQAAAFMACGYAMFTGRLGVCFATAGPGAFNLISGLCVALTDSYPVLAISGYSTVAWEGRGGLNETSGRGRTPNSHMMFDACCKTDPATGKPANFLVTDPAKLVDTLERAVRIAFEGRPGPVHIAIAEDITPRSVEVPNFRRIDVRPAPVAPDPAQLEAAGNLLEDALNRGDRVCVLAGFGAVRSGAGEALRRFIERFELPLLTTMDGKGIVDEQHRLAIGIFCDSGHKAARDIWEESELVLAIGNSFAQHATFDFDDGLFDGRQLIHINIDPGEIDKIYRADAAIVADAKLALTALHERLDASVGHRPEIDYRPKDYDERFVIGVHKGLHPGRMVQAISRNLPPRGVVLADAGAHAAWCGYYLEMREGQNFRKPGTYGPMGIGVCGALGAKFADPSRPVVAAVGDGCYLMMGFELMTAVTHNIPVVWVIFNDGEFKLIKLYQLSAFFDTALTEFETPDWVAYAHACGAEGFRVEDEEDFEEAFRRAIASGRPTLIDARITRLALPHYSPDPEGILAAIWHGIRERIGV</sequence>
<evidence type="ECO:0000256" key="3">
    <source>
        <dbReference type="RuleBase" id="RU362132"/>
    </source>
</evidence>
<evidence type="ECO:0000256" key="1">
    <source>
        <dbReference type="ARBA" id="ARBA00007812"/>
    </source>
</evidence>
<proteinExistence type="inferred from homology"/>